<dbReference type="Proteomes" id="UP000290565">
    <property type="component" value="Unassembled WGS sequence"/>
</dbReference>
<dbReference type="EMBL" id="LBJM01000047">
    <property type="protein sequence ID" value="RXH39556.1"/>
    <property type="molecule type" value="Genomic_DNA"/>
</dbReference>
<dbReference type="AlphaFoldDB" id="A0A4Q0SNX4"/>
<comment type="caution">
    <text evidence="1">The sequence shown here is derived from an EMBL/GenBank/DDBJ whole genome shotgun (WGS) entry which is preliminary data.</text>
</comment>
<sequence length="111" mass="12627">MLIQRVARHRAVNRLDPEYLAQWRAYYCNIVERYVAGAMSWSDAQNALLSLGYRDQVLKIELLELDKARAGNGMAGDHHRCTAVTPGIRHLTRPMAISIAVDLDQAWMHPI</sequence>
<protein>
    <submittedName>
        <fullName evidence="1">Uncharacterized protein</fullName>
    </submittedName>
</protein>
<dbReference type="RefSeq" id="WP_128945165.1">
    <property type="nucleotide sequence ID" value="NZ_LBJM01000047.1"/>
</dbReference>
<proteinExistence type="predicted"/>
<name>A0A4Q0SNX4_9BRAD</name>
<reference evidence="1 2" key="1">
    <citation type="submission" date="2015-04" db="EMBL/GenBank/DDBJ databases">
        <title>Comparative genomics of rhizobia nodulating Arachis hypogaea in China.</title>
        <authorList>
            <person name="Li Y."/>
        </authorList>
    </citation>
    <scope>NUCLEOTIDE SEQUENCE [LARGE SCALE GENOMIC DNA]</scope>
    <source>
        <strain evidence="1 2">CCBAU 51787</strain>
    </source>
</reference>
<accession>A0A4Q0SNX4</accession>
<evidence type="ECO:0000313" key="2">
    <source>
        <dbReference type="Proteomes" id="UP000290565"/>
    </source>
</evidence>
<organism evidence="1 2">
    <name type="scientific">Bradyrhizobium zhanjiangense</name>
    <dbReference type="NCBI Taxonomy" id="1325107"/>
    <lineage>
        <taxon>Bacteria</taxon>
        <taxon>Pseudomonadati</taxon>
        <taxon>Pseudomonadota</taxon>
        <taxon>Alphaproteobacteria</taxon>
        <taxon>Hyphomicrobiales</taxon>
        <taxon>Nitrobacteraceae</taxon>
        <taxon>Bradyrhizobium</taxon>
    </lineage>
</organism>
<gene>
    <name evidence="1" type="ORF">XH94_16725</name>
</gene>
<evidence type="ECO:0000313" key="1">
    <source>
        <dbReference type="EMBL" id="RXH39556.1"/>
    </source>
</evidence>